<dbReference type="EMBL" id="CP062804">
    <property type="protein sequence ID" value="QOT80667.1"/>
    <property type="molecule type" value="Genomic_DNA"/>
</dbReference>
<dbReference type="SMART" id="SM00267">
    <property type="entry name" value="GGDEF"/>
    <property type="match status" value="1"/>
</dbReference>
<dbReference type="Gene3D" id="6.10.340.10">
    <property type="match status" value="1"/>
</dbReference>
<dbReference type="CDD" id="cd01949">
    <property type="entry name" value="GGDEF"/>
    <property type="match status" value="1"/>
</dbReference>
<dbReference type="GeneID" id="98404179"/>
<dbReference type="PROSITE" id="PS50112">
    <property type="entry name" value="PAS"/>
    <property type="match status" value="1"/>
</dbReference>
<evidence type="ECO:0000259" key="3">
    <source>
        <dbReference type="PROSITE" id="PS50887"/>
    </source>
</evidence>
<dbReference type="PROSITE" id="PS50887">
    <property type="entry name" value="GGDEF"/>
    <property type="match status" value="1"/>
</dbReference>
<dbReference type="InterPro" id="IPR035965">
    <property type="entry name" value="PAS-like_dom_sf"/>
</dbReference>
<dbReference type="Proteomes" id="UP000397656">
    <property type="component" value="Chromosome 2"/>
</dbReference>
<dbReference type="SMART" id="SM00091">
    <property type="entry name" value="PAS"/>
    <property type="match status" value="1"/>
</dbReference>
<dbReference type="GO" id="GO:0016020">
    <property type="term" value="C:membrane"/>
    <property type="evidence" value="ECO:0007669"/>
    <property type="project" value="InterPro"/>
</dbReference>
<dbReference type="InterPro" id="IPR000014">
    <property type="entry name" value="PAS"/>
</dbReference>
<gene>
    <name evidence="4" type="ORF">F7R26_024890</name>
</gene>
<dbReference type="InterPro" id="IPR013656">
    <property type="entry name" value="PAS_4"/>
</dbReference>
<dbReference type="CDD" id="cd12914">
    <property type="entry name" value="PDC1_DGC_like"/>
    <property type="match status" value="1"/>
</dbReference>
<evidence type="ECO:0000313" key="5">
    <source>
        <dbReference type="Proteomes" id="UP000397656"/>
    </source>
</evidence>
<dbReference type="InterPro" id="IPR003660">
    <property type="entry name" value="HAMP_dom"/>
</dbReference>
<evidence type="ECO:0000259" key="1">
    <source>
        <dbReference type="PROSITE" id="PS50112"/>
    </source>
</evidence>
<feature type="domain" description="GGDEF" evidence="3">
    <location>
        <begin position="519"/>
        <end position="653"/>
    </location>
</feature>
<proteinExistence type="predicted"/>
<evidence type="ECO:0000259" key="2">
    <source>
        <dbReference type="PROSITE" id="PS50885"/>
    </source>
</evidence>
<dbReference type="Gene3D" id="3.30.70.270">
    <property type="match status" value="1"/>
</dbReference>
<dbReference type="AlphaFoldDB" id="A0A643FWB7"/>
<dbReference type="NCBIfam" id="TIGR00254">
    <property type="entry name" value="GGDEF"/>
    <property type="match status" value="1"/>
</dbReference>
<dbReference type="InterPro" id="IPR043128">
    <property type="entry name" value="Rev_trsase/Diguanyl_cyclase"/>
</dbReference>
<dbReference type="GO" id="GO:0007165">
    <property type="term" value="P:signal transduction"/>
    <property type="evidence" value="ECO:0007669"/>
    <property type="project" value="InterPro"/>
</dbReference>
<reference evidence="4 5" key="1">
    <citation type="submission" date="2020-10" db="EMBL/GenBank/DDBJ databases">
        <title>Complete genome sequence of Cupriavidus basilensis CCUG 49340T.</title>
        <authorList>
            <person name="Salva-Serra F."/>
            <person name="Donoso R.A."/>
            <person name="Cho K.H."/>
            <person name="Yoo J.A."/>
            <person name="Lee K."/>
            <person name="Yoon S.-H."/>
            <person name="Perez-Pantoja D."/>
            <person name="Moore E.R.B."/>
        </authorList>
    </citation>
    <scope>NUCLEOTIDE SEQUENCE [LARGE SCALE GENOMIC DNA]</scope>
    <source>
        <strain evidence="5">CCUG 49340</strain>
    </source>
</reference>
<dbReference type="InterPro" id="IPR000160">
    <property type="entry name" value="GGDEF_dom"/>
</dbReference>
<dbReference type="PANTHER" id="PTHR44757">
    <property type="entry name" value="DIGUANYLATE CYCLASE DGCP"/>
    <property type="match status" value="1"/>
</dbReference>
<dbReference type="SUPFAM" id="SSF55785">
    <property type="entry name" value="PYP-like sensor domain (PAS domain)"/>
    <property type="match status" value="1"/>
</dbReference>
<evidence type="ECO:0000313" key="4">
    <source>
        <dbReference type="EMBL" id="QOT80667.1"/>
    </source>
</evidence>
<organism evidence="4 5">
    <name type="scientific">Cupriavidus basilensis</name>
    <dbReference type="NCBI Taxonomy" id="68895"/>
    <lineage>
        <taxon>Bacteria</taxon>
        <taxon>Pseudomonadati</taxon>
        <taxon>Pseudomonadota</taxon>
        <taxon>Betaproteobacteria</taxon>
        <taxon>Burkholderiales</taxon>
        <taxon>Burkholderiaceae</taxon>
        <taxon>Cupriavidus</taxon>
    </lineage>
</organism>
<dbReference type="InterPro" id="IPR052155">
    <property type="entry name" value="Biofilm_reg_signaling"/>
</dbReference>
<dbReference type="Pfam" id="PF00990">
    <property type="entry name" value="GGDEF"/>
    <property type="match status" value="1"/>
</dbReference>
<dbReference type="PROSITE" id="PS50885">
    <property type="entry name" value="HAMP"/>
    <property type="match status" value="1"/>
</dbReference>
<dbReference type="SMART" id="SM00304">
    <property type="entry name" value="HAMP"/>
    <property type="match status" value="1"/>
</dbReference>
<dbReference type="InterPro" id="IPR029787">
    <property type="entry name" value="Nucleotide_cyclase"/>
</dbReference>
<dbReference type="GO" id="GO:0003824">
    <property type="term" value="F:catalytic activity"/>
    <property type="evidence" value="ECO:0007669"/>
    <property type="project" value="UniProtKB-ARBA"/>
</dbReference>
<dbReference type="PANTHER" id="PTHR44757:SF2">
    <property type="entry name" value="BIOFILM ARCHITECTURE MAINTENANCE PROTEIN MBAA"/>
    <property type="match status" value="1"/>
</dbReference>
<dbReference type="Pfam" id="PF00672">
    <property type="entry name" value="HAMP"/>
    <property type="match status" value="1"/>
</dbReference>
<dbReference type="RefSeq" id="WP_150987060.1">
    <property type="nucleotide sequence ID" value="NZ_CP062804.1"/>
</dbReference>
<feature type="domain" description="PAS" evidence="1">
    <location>
        <begin position="365"/>
        <end position="409"/>
    </location>
</feature>
<accession>A0A643FWB7</accession>
<dbReference type="FunFam" id="3.30.70.270:FF:000001">
    <property type="entry name" value="Diguanylate cyclase domain protein"/>
    <property type="match status" value="1"/>
</dbReference>
<dbReference type="Gene3D" id="3.30.450.20">
    <property type="entry name" value="PAS domain"/>
    <property type="match status" value="2"/>
</dbReference>
<dbReference type="SUPFAM" id="SSF55073">
    <property type="entry name" value="Nucleotide cyclase"/>
    <property type="match status" value="1"/>
</dbReference>
<sequence length="658" mass="72044">MQHSLKYRVALATALVVTFIILARALFTQYYAFQTLAALRQAQQETLVKLVAEQLDEKFETRAIALRRLGQQLAPMLGQPPADLRRFATQAMAMPQIFNAVFLAWPDGDMVFSTAVPIGQRIHLSDRDYFRAILDGSEFAVSDLLRGRMSDSPGVVLAVPLRGPDGKLLAVVGGALNFTESNFLGQLAHSRVGLTGGYCLVSSGTNPRYAMHPDPSKVMTPAKAHDETCGLGAPPSGWEMIYPTQPVVARYLLESNGWEVVSVLPADEAYAPLLAARHKTLMVAGVSLLLAALLMWLVIRRLLAPLELLHRVVSEVPKNLAALAALPTGRNDEIGELATTFGAVMHQLSEREAALSAAKDRAAESEKRIEAIANHVPDFVSFIDMNERYVFVNEAYARRFNLPVEQIVGLTMRELWGTCIYVASKPYLEQAYLGASVTFSLEGNDDAECMEVTYRPAWNDGKDTVQGLYMFARNVTNERQKMRSLEAQTLTDHLTGLLNRKGFDRRMADAMARAGANHASVALLLVDVDDFKTINDTFGHAVGDQLLASFAERLSACVRTGDAVARIGGDEFAVVLDDALNIATLERIAQAIVHAARRAHFIEGHTIVATASVGMAIHYPDDGQTVNELFMRADMALYEAKRSGKARYTPPPASSNRA</sequence>
<protein>
    <submittedName>
        <fullName evidence="4">Diguanylate cyclase</fullName>
    </submittedName>
</protein>
<feature type="domain" description="HAMP" evidence="2">
    <location>
        <begin position="300"/>
        <end position="353"/>
    </location>
</feature>
<dbReference type="Pfam" id="PF08448">
    <property type="entry name" value="PAS_4"/>
    <property type="match status" value="1"/>
</dbReference>
<name>A0A643FWB7_9BURK</name>